<accession>W4PXK1</accession>
<comment type="similarity">
    <text evidence="1 2">Belongs to the small heat shock protein (HSP20) family.</text>
</comment>
<dbReference type="Gene3D" id="2.60.40.790">
    <property type="match status" value="1"/>
</dbReference>
<dbReference type="OrthoDB" id="1806521at2"/>
<organism evidence="4 5">
    <name type="scientific">Halalkalibacter wakoensis JCM 9140</name>
    <dbReference type="NCBI Taxonomy" id="1236970"/>
    <lineage>
        <taxon>Bacteria</taxon>
        <taxon>Bacillati</taxon>
        <taxon>Bacillota</taxon>
        <taxon>Bacilli</taxon>
        <taxon>Bacillales</taxon>
        <taxon>Bacillaceae</taxon>
        <taxon>Halalkalibacter</taxon>
    </lineage>
</organism>
<dbReference type="SUPFAM" id="SSF49764">
    <property type="entry name" value="HSP20-like chaperones"/>
    <property type="match status" value="1"/>
</dbReference>
<comment type="caution">
    <text evidence="4">The sequence shown here is derived from an EMBL/GenBank/DDBJ whole genome shotgun (WGS) entry which is preliminary data.</text>
</comment>
<dbReference type="Pfam" id="PF00011">
    <property type="entry name" value="HSP20"/>
    <property type="match status" value="1"/>
</dbReference>
<gene>
    <name evidence="4" type="ORF">JCM9140_375</name>
</gene>
<sequence>MSKEQQPWSNKLPQPYQNVLKSIDSFFQNTMQNIHDNPLFLAPIPTNVYETNDSFIIEAELPGVSKKQIGLDVYRHAVRIQVTQDERTEYIDDESGITERVGHRQVRQRVIPVPFFIEEHEVKATYKNGLLQIIIPNKRKQIPIE</sequence>
<dbReference type="CDD" id="cd06464">
    <property type="entry name" value="ACD_sHsps-like"/>
    <property type="match status" value="1"/>
</dbReference>
<name>W4PXK1_9BACI</name>
<keyword evidence="4" id="KW-0346">Stress response</keyword>
<proteinExistence type="inferred from homology"/>
<dbReference type="AlphaFoldDB" id="W4PXK1"/>
<dbReference type="InterPro" id="IPR008978">
    <property type="entry name" value="HSP20-like_chaperone"/>
</dbReference>
<evidence type="ECO:0000313" key="5">
    <source>
        <dbReference type="Proteomes" id="UP000018890"/>
    </source>
</evidence>
<feature type="domain" description="SHSP" evidence="3">
    <location>
        <begin position="35"/>
        <end position="145"/>
    </location>
</feature>
<evidence type="ECO:0000259" key="3">
    <source>
        <dbReference type="PROSITE" id="PS01031"/>
    </source>
</evidence>
<evidence type="ECO:0000256" key="1">
    <source>
        <dbReference type="PROSITE-ProRule" id="PRU00285"/>
    </source>
</evidence>
<dbReference type="STRING" id="1236970.JCM9140_375"/>
<dbReference type="Proteomes" id="UP000018890">
    <property type="component" value="Unassembled WGS sequence"/>
</dbReference>
<dbReference type="InterPro" id="IPR002068">
    <property type="entry name" value="A-crystallin/Hsp20_dom"/>
</dbReference>
<dbReference type="EMBL" id="BAUT01000002">
    <property type="protein sequence ID" value="GAE24447.1"/>
    <property type="molecule type" value="Genomic_DNA"/>
</dbReference>
<dbReference type="PROSITE" id="PS01031">
    <property type="entry name" value="SHSP"/>
    <property type="match status" value="1"/>
</dbReference>
<keyword evidence="5" id="KW-1185">Reference proteome</keyword>
<evidence type="ECO:0000313" key="4">
    <source>
        <dbReference type="EMBL" id="GAE24447.1"/>
    </source>
</evidence>
<dbReference type="RefSeq" id="WP_034741461.1">
    <property type="nucleotide sequence ID" value="NZ_BAUT01000002.1"/>
</dbReference>
<protein>
    <submittedName>
        <fullName evidence="4">Heat shock protein class I</fullName>
    </submittedName>
</protein>
<evidence type="ECO:0000256" key="2">
    <source>
        <dbReference type="RuleBase" id="RU003616"/>
    </source>
</evidence>
<reference evidence="4" key="1">
    <citation type="journal article" date="2014" name="Genome Announc.">
        <title>Draft Genome Sequences of Three Alkaliphilic Bacillus Strains, Bacillus wakoensis JCM 9140T, Bacillus akibai JCM 9157T, and Bacillus hemicellulosilyticus JCM 9152T.</title>
        <authorList>
            <person name="Yuki M."/>
            <person name="Oshima K."/>
            <person name="Suda W."/>
            <person name="Oshida Y."/>
            <person name="Kitamura K."/>
            <person name="Iida T."/>
            <person name="Hattori M."/>
            <person name="Ohkuma M."/>
        </authorList>
    </citation>
    <scope>NUCLEOTIDE SEQUENCE [LARGE SCALE GENOMIC DNA]</scope>
    <source>
        <strain evidence="4">JCM 9140</strain>
    </source>
</reference>